<evidence type="ECO:0000313" key="2">
    <source>
        <dbReference type="EMBL" id="CAI9165752.1"/>
    </source>
</evidence>
<accession>A0ABN8YW11</accession>
<name>A0ABN8YW11_RANTA</name>
<keyword evidence="3" id="KW-1185">Reference proteome</keyword>
<protein>
    <submittedName>
        <fullName evidence="2">Uncharacterized protein</fullName>
    </submittedName>
</protein>
<dbReference type="EMBL" id="OX459961">
    <property type="protein sequence ID" value="CAI9165752.1"/>
    <property type="molecule type" value="Genomic_DNA"/>
</dbReference>
<evidence type="ECO:0000256" key="1">
    <source>
        <dbReference type="SAM" id="MobiDB-lite"/>
    </source>
</evidence>
<reference evidence="2" key="1">
    <citation type="submission" date="2023-04" db="EMBL/GenBank/DDBJ databases">
        <authorList>
            <consortium name="ELIXIR-Norway"/>
        </authorList>
    </citation>
    <scope>NUCLEOTIDE SEQUENCE [LARGE SCALE GENOMIC DNA]</scope>
</reference>
<evidence type="ECO:0000313" key="3">
    <source>
        <dbReference type="Proteomes" id="UP001176941"/>
    </source>
</evidence>
<feature type="compositionally biased region" description="Low complexity" evidence="1">
    <location>
        <begin position="94"/>
        <end position="122"/>
    </location>
</feature>
<gene>
    <name evidence="2" type="ORF">MRATA1EN1_LOCUS14714</name>
</gene>
<proteinExistence type="predicted"/>
<organism evidence="2 3">
    <name type="scientific">Rangifer tarandus platyrhynchus</name>
    <name type="common">Svalbard reindeer</name>
    <dbReference type="NCBI Taxonomy" id="3082113"/>
    <lineage>
        <taxon>Eukaryota</taxon>
        <taxon>Metazoa</taxon>
        <taxon>Chordata</taxon>
        <taxon>Craniata</taxon>
        <taxon>Vertebrata</taxon>
        <taxon>Euteleostomi</taxon>
        <taxon>Mammalia</taxon>
        <taxon>Eutheria</taxon>
        <taxon>Laurasiatheria</taxon>
        <taxon>Artiodactyla</taxon>
        <taxon>Ruminantia</taxon>
        <taxon>Pecora</taxon>
        <taxon>Cervidae</taxon>
        <taxon>Odocoileinae</taxon>
        <taxon>Rangifer</taxon>
    </lineage>
</organism>
<sequence length="169" mass="16710">MVPGGDLLPGAQGGRFPFAAFPGGGEVLHFENSVCPRPESVPASEVPRAPPGASGGQSVGRLRPSSRTAAPRRGPGPRGGPSGLWRERAAFGCSLPPSRGRLLPPAGPAGSPAVPGGPDPSVLTAAPGGGRGLHTGGRVSIPVSVPGDPRTRGSSSAGLRRRAKVCAGQ</sequence>
<dbReference type="Proteomes" id="UP001176941">
    <property type="component" value="Chromosome 25"/>
</dbReference>
<feature type="region of interest" description="Disordered" evidence="1">
    <location>
        <begin position="35"/>
        <end position="169"/>
    </location>
</feature>
<feature type="compositionally biased region" description="Basic residues" evidence="1">
    <location>
        <begin position="159"/>
        <end position="169"/>
    </location>
</feature>